<dbReference type="AlphaFoldDB" id="A0AAV1ID37"/>
<dbReference type="Pfam" id="PF14008">
    <property type="entry name" value="Metallophos_C"/>
    <property type="match status" value="1"/>
</dbReference>
<dbReference type="Gene3D" id="3.60.21.10">
    <property type="match status" value="1"/>
</dbReference>
<evidence type="ECO:0000256" key="7">
    <source>
        <dbReference type="RuleBase" id="RU361203"/>
    </source>
</evidence>
<evidence type="ECO:0000313" key="11">
    <source>
        <dbReference type="EMBL" id="CAK0785153.1"/>
    </source>
</evidence>
<comment type="subcellular location">
    <subcellularLocation>
        <location evidence="1">Secreted</location>
    </subcellularLocation>
</comment>
<dbReference type="PANTHER" id="PTHR45778">
    <property type="entry name" value="PURPLE ACID PHOSPHATASE-RELATED"/>
    <property type="match status" value="1"/>
</dbReference>
<gene>
    <name evidence="11" type="ORF">CVIRNUC_008359</name>
</gene>
<comment type="subunit">
    <text evidence="3">Homodimer.</text>
</comment>
<evidence type="ECO:0000259" key="8">
    <source>
        <dbReference type="Pfam" id="PF00149"/>
    </source>
</evidence>
<keyword evidence="7" id="KW-0378">Hydrolase</keyword>
<dbReference type="GO" id="GO:0003993">
    <property type="term" value="F:acid phosphatase activity"/>
    <property type="evidence" value="ECO:0007669"/>
    <property type="project" value="UniProtKB-EC"/>
</dbReference>
<dbReference type="InterPro" id="IPR008963">
    <property type="entry name" value="Purple_acid_Pase-like_N"/>
</dbReference>
<dbReference type="InterPro" id="IPR025733">
    <property type="entry name" value="PAPs_C"/>
</dbReference>
<dbReference type="Pfam" id="PF16656">
    <property type="entry name" value="Pur_ac_phosph_N"/>
    <property type="match status" value="1"/>
</dbReference>
<keyword evidence="5 7" id="KW-0732">Signal</keyword>
<dbReference type="SUPFAM" id="SSF56300">
    <property type="entry name" value="Metallo-dependent phosphatases"/>
    <property type="match status" value="1"/>
</dbReference>
<comment type="caution">
    <text evidence="11">The sequence shown here is derived from an EMBL/GenBank/DDBJ whole genome shotgun (WGS) entry which is preliminary data.</text>
</comment>
<organism evidence="11 12">
    <name type="scientific">Coccomyxa viridis</name>
    <dbReference type="NCBI Taxonomy" id="1274662"/>
    <lineage>
        <taxon>Eukaryota</taxon>
        <taxon>Viridiplantae</taxon>
        <taxon>Chlorophyta</taxon>
        <taxon>core chlorophytes</taxon>
        <taxon>Trebouxiophyceae</taxon>
        <taxon>Trebouxiophyceae incertae sedis</taxon>
        <taxon>Coccomyxaceae</taxon>
        <taxon>Coccomyxa</taxon>
    </lineage>
</organism>
<keyword evidence="4" id="KW-0964">Secreted</keyword>
<feature type="signal peptide" evidence="7">
    <location>
        <begin position="1"/>
        <end position="28"/>
    </location>
</feature>
<evidence type="ECO:0000256" key="5">
    <source>
        <dbReference type="ARBA" id="ARBA00022729"/>
    </source>
</evidence>
<evidence type="ECO:0000259" key="10">
    <source>
        <dbReference type="Pfam" id="PF16656"/>
    </source>
</evidence>
<name>A0AAV1ID37_9CHLO</name>
<feature type="chain" id="PRO_5043091716" description="Purple acid phosphatase" evidence="7">
    <location>
        <begin position="29"/>
        <end position="753"/>
    </location>
</feature>
<evidence type="ECO:0000256" key="1">
    <source>
        <dbReference type="ARBA" id="ARBA00004613"/>
    </source>
</evidence>
<proteinExistence type="inferred from homology"/>
<evidence type="ECO:0000313" key="12">
    <source>
        <dbReference type="Proteomes" id="UP001314263"/>
    </source>
</evidence>
<feature type="domain" description="Calcineurin-like phosphoesterase" evidence="8">
    <location>
        <begin position="262"/>
        <end position="521"/>
    </location>
</feature>
<dbReference type="Gene3D" id="2.60.40.380">
    <property type="entry name" value="Purple acid phosphatase-like, N-terminal"/>
    <property type="match status" value="1"/>
</dbReference>
<accession>A0AAV1ID37</accession>
<keyword evidence="12" id="KW-1185">Reference proteome</keyword>
<dbReference type="Proteomes" id="UP001314263">
    <property type="component" value="Unassembled WGS sequence"/>
</dbReference>
<dbReference type="CDD" id="cd00839">
    <property type="entry name" value="MPP_PAPs"/>
    <property type="match status" value="1"/>
</dbReference>
<evidence type="ECO:0000259" key="9">
    <source>
        <dbReference type="Pfam" id="PF14008"/>
    </source>
</evidence>
<dbReference type="InterPro" id="IPR004843">
    <property type="entry name" value="Calcineurin-like_PHP"/>
</dbReference>
<feature type="domain" description="Purple acid phosphatase C-terminal" evidence="9">
    <location>
        <begin position="543"/>
        <end position="602"/>
    </location>
</feature>
<evidence type="ECO:0000256" key="4">
    <source>
        <dbReference type="ARBA" id="ARBA00022525"/>
    </source>
</evidence>
<dbReference type="GO" id="GO:0005576">
    <property type="term" value="C:extracellular region"/>
    <property type="evidence" value="ECO:0007669"/>
    <property type="project" value="UniProtKB-SubCell"/>
</dbReference>
<reference evidence="11 12" key="1">
    <citation type="submission" date="2023-10" db="EMBL/GenBank/DDBJ databases">
        <authorList>
            <person name="Maclean D."/>
            <person name="Macfadyen A."/>
        </authorList>
    </citation>
    <scope>NUCLEOTIDE SEQUENCE [LARGE SCALE GENOMIC DNA]</scope>
</reference>
<dbReference type="InterPro" id="IPR041792">
    <property type="entry name" value="MPP_PAP"/>
</dbReference>
<evidence type="ECO:0000256" key="2">
    <source>
        <dbReference type="ARBA" id="ARBA00008723"/>
    </source>
</evidence>
<dbReference type="Pfam" id="PF00149">
    <property type="entry name" value="Metallophos"/>
    <property type="match status" value="1"/>
</dbReference>
<evidence type="ECO:0000256" key="3">
    <source>
        <dbReference type="ARBA" id="ARBA00011738"/>
    </source>
</evidence>
<feature type="domain" description="Purple acid phosphatase N-terminal" evidence="10">
    <location>
        <begin position="148"/>
        <end position="251"/>
    </location>
</feature>
<comment type="similarity">
    <text evidence="2 7">Belongs to the metallophosphoesterase superfamily. Purple acid phosphatase family.</text>
</comment>
<comment type="catalytic activity">
    <reaction evidence="7">
        <text>a phosphate monoester + H2O = an alcohol + phosphate</text>
        <dbReference type="Rhea" id="RHEA:15017"/>
        <dbReference type="ChEBI" id="CHEBI:15377"/>
        <dbReference type="ChEBI" id="CHEBI:30879"/>
        <dbReference type="ChEBI" id="CHEBI:43474"/>
        <dbReference type="ChEBI" id="CHEBI:67140"/>
        <dbReference type="EC" id="3.1.3.2"/>
    </reaction>
</comment>
<dbReference type="SUPFAM" id="SSF49363">
    <property type="entry name" value="Purple acid phosphatase, N-terminal domain"/>
    <property type="match status" value="1"/>
</dbReference>
<keyword evidence="6" id="KW-0325">Glycoprotein</keyword>
<protein>
    <recommendedName>
        <fullName evidence="7">Purple acid phosphatase</fullName>
        <ecNumber evidence="7">3.1.3.2</ecNumber>
    </recommendedName>
</protein>
<evidence type="ECO:0000256" key="6">
    <source>
        <dbReference type="ARBA" id="ARBA00023180"/>
    </source>
</evidence>
<dbReference type="InterPro" id="IPR029052">
    <property type="entry name" value="Metallo-depent_PP-like"/>
</dbReference>
<dbReference type="GO" id="GO:0046872">
    <property type="term" value="F:metal ion binding"/>
    <property type="evidence" value="ECO:0007669"/>
    <property type="project" value="InterPro"/>
</dbReference>
<dbReference type="EC" id="3.1.3.2" evidence="7"/>
<sequence length="753" mass="83153">MVSRENLSRASVCLLVALCSSFFLEGQGRRLLIDGSTVQLTTNTTSFQDGDIVQVSWSGVQYATTSDAIAMYFSGDSIEASTPLKLKWALLSKTHLGTGAGSHSFQMINQRKDVVFAMFYNVSRDTGYATKNLLAKSAPLKLLAPNDPQHIHLALAQVEGVVVAQWTTRDFGTPVVRWGLQPGVVQQQGNGSYSTYTRLQMCGAPASAQGWVDPGALNFAAMTGLQPSTRYYYVVGDLVSNGFSQEQSFVTGPRVGRESSIKFLATADLGHAQTDGSTEIDYAQARDVLNTTPEGTLQYVFELFYDFLVDNEAQQGASLDTLKGLLGSAENATLFLLNGDVSYARGQLTQWDVFMRQMQPLASQVPWMLVEGNHERDWPRSGDRMSNMAEDSGGECGVPFWQRFFMPTGPIKWVDAQSQRRSPEWYSFDHGPVHFLQMSTEVDFAPGSPQFAFIVDDLASVDRGRTPWVVVNMHRPIYTSSTAGVIPTSVLRVAEDLQQALESAFVLYQVDVTFAGHDHKYERTCPVYMKSCLAYDGNGTAGGPMHVVIGNAGYKLSWAADPSPANYWMSRAIEHGFLRCNVNGTSFACEEVSSMTGRVLDSWTLRKPANWAPDYNVRNLFTSYFISNFTTSDFLESTGIPTQGYSTVYQPIFEALEKDTKLLEFYLLANNSAALHNCVNGADTIVDIWGAIQPVYNMTVGLASYQNSSRYTKFYAQRAVLPIFDMVQQAALEYSTNNGVITDRQSKNGPLRT</sequence>
<dbReference type="EMBL" id="CAUYUE010000012">
    <property type="protein sequence ID" value="CAK0785153.1"/>
    <property type="molecule type" value="Genomic_DNA"/>
</dbReference>
<dbReference type="PANTHER" id="PTHR45778:SF3">
    <property type="entry name" value="PURPLE ACID PHOSPHATASE"/>
    <property type="match status" value="1"/>
</dbReference>
<dbReference type="InterPro" id="IPR015914">
    <property type="entry name" value="PAPs_N"/>
</dbReference>